<feature type="transmembrane region" description="Helical" evidence="6">
    <location>
        <begin position="101"/>
        <end position="121"/>
    </location>
</feature>
<feature type="transmembrane region" description="Helical" evidence="6">
    <location>
        <begin position="178"/>
        <end position="197"/>
    </location>
</feature>
<evidence type="ECO:0000256" key="3">
    <source>
        <dbReference type="ARBA" id="ARBA00022692"/>
    </source>
</evidence>
<evidence type="ECO:0000256" key="4">
    <source>
        <dbReference type="ARBA" id="ARBA00022989"/>
    </source>
</evidence>
<reference evidence="7" key="1">
    <citation type="submission" date="2021-01" db="EMBL/GenBank/DDBJ databases">
        <authorList>
            <person name="Corre E."/>
            <person name="Pelletier E."/>
            <person name="Niang G."/>
            <person name="Scheremetjew M."/>
            <person name="Finn R."/>
            <person name="Kale V."/>
            <person name="Holt S."/>
            <person name="Cochrane G."/>
            <person name="Meng A."/>
            <person name="Brown T."/>
            <person name="Cohen L."/>
        </authorList>
    </citation>
    <scope>NUCLEOTIDE SEQUENCE</scope>
    <source>
        <strain evidence="7">CCAP979/52</strain>
    </source>
</reference>
<organism evidence="7">
    <name type="scientific">Cryptomonas curvata</name>
    <dbReference type="NCBI Taxonomy" id="233186"/>
    <lineage>
        <taxon>Eukaryota</taxon>
        <taxon>Cryptophyceae</taxon>
        <taxon>Cryptomonadales</taxon>
        <taxon>Cryptomonadaceae</taxon>
        <taxon>Cryptomonas</taxon>
    </lineage>
</organism>
<keyword evidence="3 6" id="KW-0812">Transmembrane</keyword>
<protein>
    <recommendedName>
        <fullName evidence="8">Transmembrane protein</fullName>
    </recommendedName>
</protein>
<dbReference type="AlphaFoldDB" id="A0A7S0M8T9"/>
<evidence type="ECO:0008006" key="8">
    <source>
        <dbReference type="Google" id="ProtNLM"/>
    </source>
</evidence>
<sequence>MDDAKRKWLALGGGCVFGVGWLVFIGSSANYNRCFYADLSRDPCGWGTAVPVVNISQGASNSSTSNSNSSATSMNFDGGKSSIPPGSVGVLGGWEPPSGKIGIVALPGLIALVSLFMVNTVELPDLGEDSRASSLGKLFLKSWLFIGFVLAFCAVAAAIAIFVVIFAQNPLAHNEPGVAAIIQVILILISATLLWRARVVPP</sequence>
<comment type="similarity">
    <text evidence="2">Belongs to the UPF0220 family.</text>
</comment>
<evidence type="ECO:0000313" key="7">
    <source>
        <dbReference type="EMBL" id="CAD8632930.1"/>
    </source>
</evidence>
<evidence type="ECO:0000256" key="1">
    <source>
        <dbReference type="ARBA" id="ARBA00004141"/>
    </source>
</evidence>
<feature type="transmembrane region" description="Helical" evidence="6">
    <location>
        <begin position="9"/>
        <end position="29"/>
    </location>
</feature>
<evidence type="ECO:0000256" key="2">
    <source>
        <dbReference type="ARBA" id="ARBA00005335"/>
    </source>
</evidence>
<evidence type="ECO:0000256" key="6">
    <source>
        <dbReference type="SAM" id="Phobius"/>
    </source>
</evidence>
<gene>
    <name evidence="7" type="ORF">CCUR1050_LOCUS10611</name>
</gene>
<evidence type="ECO:0000256" key="5">
    <source>
        <dbReference type="ARBA" id="ARBA00023136"/>
    </source>
</evidence>
<accession>A0A7S0M8T9</accession>
<keyword evidence="5 6" id="KW-0472">Membrane</keyword>
<name>A0A7S0M8T9_9CRYP</name>
<proteinExistence type="inferred from homology"/>
<keyword evidence="4 6" id="KW-1133">Transmembrane helix</keyword>
<dbReference type="PANTHER" id="PTHR13180">
    <property type="entry name" value="SMALL MEMBRANE PROTEIN-RELATED"/>
    <property type="match status" value="1"/>
</dbReference>
<dbReference type="Pfam" id="PF05255">
    <property type="entry name" value="UPF0220"/>
    <property type="match status" value="1"/>
</dbReference>
<dbReference type="EMBL" id="HBEZ01019218">
    <property type="protein sequence ID" value="CAD8632930.1"/>
    <property type="molecule type" value="Transcribed_RNA"/>
</dbReference>
<dbReference type="InterPro" id="IPR007919">
    <property type="entry name" value="UPF0220"/>
</dbReference>
<feature type="transmembrane region" description="Helical" evidence="6">
    <location>
        <begin position="142"/>
        <end position="166"/>
    </location>
</feature>
<dbReference type="GO" id="GO:0016020">
    <property type="term" value="C:membrane"/>
    <property type="evidence" value="ECO:0007669"/>
    <property type="project" value="UniProtKB-SubCell"/>
</dbReference>
<comment type="subcellular location">
    <subcellularLocation>
        <location evidence="1">Membrane</location>
        <topology evidence="1">Multi-pass membrane protein</topology>
    </subcellularLocation>
</comment>